<dbReference type="EMBL" id="UINC01155648">
    <property type="protein sequence ID" value="SVD51621.1"/>
    <property type="molecule type" value="Genomic_DNA"/>
</dbReference>
<dbReference type="AlphaFoldDB" id="A0A382W0F1"/>
<gene>
    <name evidence="1" type="ORF">METZ01_LOCUS404475</name>
</gene>
<protein>
    <submittedName>
        <fullName evidence="1">Uncharacterized protein</fullName>
    </submittedName>
</protein>
<evidence type="ECO:0000313" key="1">
    <source>
        <dbReference type="EMBL" id="SVD51621.1"/>
    </source>
</evidence>
<accession>A0A382W0F1</accession>
<reference evidence="1" key="1">
    <citation type="submission" date="2018-05" db="EMBL/GenBank/DDBJ databases">
        <authorList>
            <person name="Lanie J.A."/>
            <person name="Ng W.-L."/>
            <person name="Kazmierczak K.M."/>
            <person name="Andrzejewski T.M."/>
            <person name="Davidsen T.M."/>
            <person name="Wayne K.J."/>
            <person name="Tettelin H."/>
            <person name="Glass J.I."/>
            <person name="Rusch D."/>
            <person name="Podicherti R."/>
            <person name="Tsui H.-C.T."/>
            <person name="Winkler M.E."/>
        </authorList>
    </citation>
    <scope>NUCLEOTIDE SEQUENCE</scope>
</reference>
<proteinExistence type="predicted"/>
<sequence>MISEEVANLLLDKHYNRLKHKRYG</sequence>
<organism evidence="1">
    <name type="scientific">marine metagenome</name>
    <dbReference type="NCBI Taxonomy" id="408172"/>
    <lineage>
        <taxon>unclassified sequences</taxon>
        <taxon>metagenomes</taxon>
        <taxon>ecological metagenomes</taxon>
    </lineage>
</organism>
<name>A0A382W0F1_9ZZZZ</name>
<feature type="non-terminal residue" evidence="1">
    <location>
        <position position="24"/>
    </location>
</feature>